<dbReference type="PANTHER" id="PTHR32063:SF0">
    <property type="entry name" value="SWARMING MOTILITY PROTEIN SWRC"/>
    <property type="match status" value="1"/>
</dbReference>
<dbReference type="GO" id="GO:0042910">
    <property type="term" value="F:xenobiotic transmembrane transporter activity"/>
    <property type="evidence" value="ECO:0007669"/>
    <property type="project" value="TreeGrafter"/>
</dbReference>
<accession>A0A921KX88</accession>
<dbReference type="Gene3D" id="3.30.70.1430">
    <property type="entry name" value="Multidrug efflux transporter AcrB pore domain"/>
    <property type="match status" value="1"/>
</dbReference>
<keyword evidence="1" id="KW-0472">Membrane</keyword>
<dbReference type="EMBL" id="DYVS01000031">
    <property type="protein sequence ID" value="HJF69440.1"/>
    <property type="molecule type" value="Genomic_DNA"/>
</dbReference>
<keyword evidence="1" id="KW-1133">Transmembrane helix</keyword>
<sequence>MSNDIKKKGFLERIPAFSLILIMAVLMVVGGALIPLLRISYHPSPEQGKRLTISFSWPGASQRVIEQEITSKVEGLVASVVGVEKTSSVSSQGNGSVTVVLKEKANVSAVRFEISSLLKQIAEKLPEGAGGLYLQGGNIGGGLRQNTRQVLSYIINADMDPANIK</sequence>
<evidence type="ECO:0000256" key="1">
    <source>
        <dbReference type="SAM" id="Phobius"/>
    </source>
</evidence>
<reference evidence="2" key="2">
    <citation type="submission" date="2021-09" db="EMBL/GenBank/DDBJ databases">
        <authorList>
            <person name="Gilroy R."/>
        </authorList>
    </citation>
    <scope>NUCLEOTIDE SEQUENCE</scope>
    <source>
        <strain evidence="2">6966</strain>
    </source>
</reference>
<protein>
    <submittedName>
        <fullName evidence="2">Efflux RND transporter permease subunit</fullName>
    </submittedName>
</protein>
<dbReference type="GO" id="GO:0005886">
    <property type="term" value="C:plasma membrane"/>
    <property type="evidence" value="ECO:0007669"/>
    <property type="project" value="TreeGrafter"/>
</dbReference>
<comment type="caution">
    <text evidence="2">The sequence shown here is derived from an EMBL/GenBank/DDBJ whole genome shotgun (WGS) entry which is preliminary data.</text>
</comment>
<name>A0A921KX88_9BACT</name>
<evidence type="ECO:0000313" key="2">
    <source>
        <dbReference type="EMBL" id="HJF69440.1"/>
    </source>
</evidence>
<feature type="transmembrane region" description="Helical" evidence="1">
    <location>
        <begin position="16"/>
        <end position="37"/>
    </location>
</feature>
<dbReference type="InterPro" id="IPR001036">
    <property type="entry name" value="Acrflvin-R"/>
</dbReference>
<keyword evidence="1" id="KW-0812">Transmembrane</keyword>
<gene>
    <name evidence="2" type="ORF">K8V05_01635</name>
</gene>
<dbReference type="AlphaFoldDB" id="A0A921KX88"/>
<evidence type="ECO:0000313" key="3">
    <source>
        <dbReference type="Proteomes" id="UP000742098"/>
    </source>
</evidence>
<dbReference type="Pfam" id="PF00873">
    <property type="entry name" value="ACR_tran"/>
    <property type="match status" value="1"/>
</dbReference>
<dbReference type="SUPFAM" id="SSF82693">
    <property type="entry name" value="Multidrug efflux transporter AcrB pore domain, PN1, PN2, PC1 and PC2 subdomains"/>
    <property type="match status" value="1"/>
</dbReference>
<organism evidence="2 3">
    <name type="scientific">Butyricimonas virosa</name>
    <dbReference type="NCBI Taxonomy" id="544645"/>
    <lineage>
        <taxon>Bacteria</taxon>
        <taxon>Pseudomonadati</taxon>
        <taxon>Bacteroidota</taxon>
        <taxon>Bacteroidia</taxon>
        <taxon>Bacteroidales</taxon>
        <taxon>Odoribacteraceae</taxon>
        <taxon>Butyricimonas</taxon>
    </lineage>
</organism>
<reference evidence="2" key="1">
    <citation type="journal article" date="2021" name="PeerJ">
        <title>Extensive microbial diversity within the chicken gut microbiome revealed by metagenomics and culture.</title>
        <authorList>
            <person name="Gilroy R."/>
            <person name="Ravi A."/>
            <person name="Getino M."/>
            <person name="Pursley I."/>
            <person name="Horton D.L."/>
            <person name="Alikhan N.F."/>
            <person name="Baker D."/>
            <person name="Gharbi K."/>
            <person name="Hall N."/>
            <person name="Watson M."/>
            <person name="Adriaenssens E.M."/>
            <person name="Foster-Nyarko E."/>
            <person name="Jarju S."/>
            <person name="Secka A."/>
            <person name="Antonio M."/>
            <person name="Oren A."/>
            <person name="Chaudhuri R.R."/>
            <person name="La Ragione R."/>
            <person name="Hildebrand F."/>
            <person name="Pallen M.J."/>
        </authorList>
    </citation>
    <scope>NUCLEOTIDE SEQUENCE</scope>
    <source>
        <strain evidence="2">6966</strain>
    </source>
</reference>
<feature type="non-terminal residue" evidence="2">
    <location>
        <position position="165"/>
    </location>
</feature>
<dbReference type="PANTHER" id="PTHR32063">
    <property type="match status" value="1"/>
</dbReference>
<dbReference type="Proteomes" id="UP000742098">
    <property type="component" value="Unassembled WGS sequence"/>
</dbReference>
<proteinExistence type="predicted"/>